<feature type="region of interest" description="Disordered" evidence="10">
    <location>
        <begin position="1"/>
        <end position="77"/>
    </location>
</feature>
<keyword evidence="4" id="KW-0509">mRNA transport</keyword>
<evidence type="ECO:0000313" key="13">
    <source>
        <dbReference type="Proteomes" id="UP001203297"/>
    </source>
</evidence>
<evidence type="ECO:0000256" key="10">
    <source>
        <dbReference type="SAM" id="MobiDB-lite"/>
    </source>
</evidence>
<dbReference type="Gene3D" id="1.20.5.170">
    <property type="match status" value="1"/>
</dbReference>
<dbReference type="Pfam" id="PF05064">
    <property type="entry name" value="Nsp1_C"/>
    <property type="match status" value="1"/>
</dbReference>
<feature type="compositionally biased region" description="Basic and acidic residues" evidence="10">
    <location>
        <begin position="42"/>
        <end position="52"/>
    </location>
</feature>
<organism evidence="12 13">
    <name type="scientific">Multifurca ochricompacta</name>
    <dbReference type="NCBI Taxonomy" id="376703"/>
    <lineage>
        <taxon>Eukaryota</taxon>
        <taxon>Fungi</taxon>
        <taxon>Dikarya</taxon>
        <taxon>Basidiomycota</taxon>
        <taxon>Agaricomycotina</taxon>
        <taxon>Agaricomycetes</taxon>
        <taxon>Russulales</taxon>
        <taxon>Russulaceae</taxon>
        <taxon>Multifurca</taxon>
    </lineage>
</organism>
<keyword evidence="13" id="KW-1185">Reference proteome</keyword>
<reference evidence="12" key="1">
    <citation type="journal article" date="2022" name="New Phytol.">
        <title>Evolutionary transition to the ectomycorrhizal habit in the genomes of a hyperdiverse lineage of mushroom-forming fungi.</title>
        <authorList>
            <person name="Looney B."/>
            <person name="Miyauchi S."/>
            <person name="Morin E."/>
            <person name="Drula E."/>
            <person name="Courty P.E."/>
            <person name="Kohler A."/>
            <person name="Kuo A."/>
            <person name="LaButti K."/>
            <person name="Pangilinan J."/>
            <person name="Lipzen A."/>
            <person name="Riley R."/>
            <person name="Andreopoulos W."/>
            <person name="He G."/>
            <person name="Johnson J."/>
            <person name="Nolan M."/>
            <person name="Tritt A."/>
            <person name="Barry K.W."/>
            <person name="Grigoriev I.V."/>
            <person name="Nagy L.G."/>
            <person name="Hibbett D."/>
            <person name="Henrissat B."/>
            <person name="Matheny P.B."/>
            <person name="Labbe J."/>
            <person name="Martin F.M."/>
        </authorList>
    </citation>
    <scope>NUCLEOTIDE SEQUENCE</scope>
    <source>
        <strain evidence="12">BPL690</strain>
    </source>
</reference>
<keyword evidence="5" id="KW-0653">Protein transport</keyword>
<protein>
    <submittedName>
        <fullName evidence="12">Nsp1-like C-terminal region-domain-containing protein</fullName>
    </submittedName>
</protein>
<evidence type="ECO:0000256" key="4">
    <source>
        <dbReference type="ARBA" id="ARBA00022816"/>
    </source>
</evidence>
<dbReference type="PANTHER" id="PTHR12084:SF0">
    <property type="entry name" value="NUCLEAR PORE GLYCOPROTEIN P62"/>
    <property type="match status" value="1"/>
</dbReference>
<keyword evidence="7" id="KW-0906">Nuclear pore complex</keyword>
<keyword evidence="6" id="KW-0811">Translocation</keyword>
<feature type="coiled-coil region" evidence="9">
    <location>
        <begin position="190"/>
        <end position="221"/>
    </location>
</feature>
<comment type="similarity">
    <text evidence="2">Belongs to the nucleoporin NSP1/NUP62 family.</text>
</comment>
<proteinExistence type="inferred from homology"/>
<evidence type="ECO:0000256" key="8">
    <source>
        <dbReference type="ARBA" id="ARBA00023242"/>
    </source>
</evidence>
<keyword evidence="9" id="KW-0175">Coiled coil</keyword>
<feature type="domain" description="Nucleoporin NSP1-like C-terminal" evidence="11">
    <location>
        <begin position="130"/>
        <end position="229"/>
    </location>
</feature>
<dbReference type="GO" id="GO:0051028">
    <property type="term" value="P:mRNA transport"/>
    <property type="evidence" value="ECO:0007669"/>
    <property type="project" value="UniProtKB-KW"/>
</dbReference>
<comment type="caution">
    <text evidence="12">The sequence shown here is derived from an EMBL/GenBank/DDBJ whole genome shotgun (WGS) entry which is preliminary data.</text>
</comment>
<evidence type="ECO:0000256" key="5">
    <source>
        <dbReference type="ARBA" id="ARBA00022927"/>
    </source>
</evidence>
<feature type="compositionally biased region" description="Polar residues" evidence="10">
    <location>
        <begin position="1"/>
        <end position="19"/>
    </location>
</feature>
<gene>
    <name evidence="12" type="ORF">B0F90DRAFT_1683866</name>
</gene>
<evidence type="ECO:0000256" key="3">
    <source>
        <dbReference type="ARBA" id="ARBA00022448"/>
    </source>
</evidence>
<evidence type="ECO:0000256" key="2">
    <source>
        <dbReference type="ARBA" id="ARBA00005911"/>
    </source>
</evidence>
<evidence type="ECO:0000256" key="7">
    <source>
        <dbReference type="ARBA" id="ARBA00023132"/>
    </source>
</evidence>
<dbReference type="GO" id="GO:0044613">
    <property type="term" value="C:nuclear pore central transport channel"/>
    <property type="evidence" value="ECO:0007669"/>
    <property type="project" value="TreeGrafter"/>
</dbReference>
<evidence type="ECO:0000256" key="1">
    <source>
        <dbReference type="ARBA" id="ARBA00004567"/>
    </source>
</evidence>
<evidence type="ECO:0000256" key="6">
    <source>
        <dbReference type="ARBA" id="ARBA00023010"/>
    </source>
</evidence>
<dbReference type="GO" id="GO:0006606">
    <property type="term" value="P:protein import into nucleus"/>
    <property type="evidence" value="ECO:0007669"/>
    <property type="project" value="TreeGrafter"/>
</dbReference>
<dbReference type="InterPro" id="IPR007758">
    <property type="entry name" value="Nucleoporin_NSP1_C"/>
</dbReference>
<keyword evidence="3" id="KW-0813">Transport</keyword>
<dbReference type="InterPro" id="IPR026010">
    <property type="entry name" value="NSP1/NUP62"/>
</dbReference>
<sequence length="353" mass="36892">MASAATTQPTFSLGGTASTGDRVAPLTGTGGGLFTLGANPNKDGKPEEKKDAMTLPTFSLGGQSTGTAPSSAALATEKKDGAAAPSLFSGLGGATASAPKPATPLAISASTLPSAGVLAPTTTTPSAISVPPPSMLKGKSIEEIINRWSTELETHVRDFTKFATEVAVWDRSLIENGNNLAALYSHVLAAEREQNDIDQSLDHIEQQERELTATVEMYEKQMADILSSQGGSLRTLDAGPADTERDKNYMLATELHNHLDDLSSSLTQLIESVNSMSVGQADTKPASAEDPMAQIAQVLSNHLESLQWIDGASRELEEKVVEVEKRIKDAGGVPHSALAPGGGSRSRSFGLAR</sequence>
<feature type="compositionally biased region" description="Polar residues" evidence="10">
    <location>
        <begin position="56"/>
        <end position="70"/>
    </location>
</feature>
<comment type="subcellular location">
    <subcellularLocation>
        <location evidence="1">Nucleus</location>
        <location evidence="1">Nuclear pore complex</location>
    </subcellularLocation>
</comment>
<dbReference type="PANTHER" id="PTHR12084">
    <property type="entry name" value="NUCLEAR PORE GLYCOPROTEIN P62-RELATED"/>
    <property type="match status" value="1"/>
</dbReference>
<evidence type="ECO:0000259" key="11">
    <source>
        <dbReference type="Pfam" id="PF05064"/>
    </source>
</evidence>
<keyword evidence="8" id="KW-0539">Nucleus</keyword>
<evidence type="ECO:0000256" key="9">
    <source>
        <dbReference type="SAM" id="Coils"/>
    </source>
</evidence>
<dbReference type="GO" id="GO:0017056">
    <property type="term" value="F:structural constituent of nuclear pore"/>
    <property type="evidence" value="ECO:0007669"/>
    <property type="project" value="InterPro"/>
</dbReference>
<accession>A0AAD4MDA5</accession>
<dbReference type="Proteomes" id="UP001203297">
    <property type="component" value="Unassembled WGS sequence"/>
</dbReference>
<dbReference type="AlphaFoldDB" id="A0AAD4MDA5"/>
<dbReference type="GO" id="GO:0006405">
    <property type="term" value="P:RNA export from nucleus"/>
    <property type="evidence" value="ECO:0007669"/>
    <property type="project" value="TreeGrafter"/>
</dbReference>
<dbReference type="GO" id="GO:0005543">
    <property type="term" value="F:phospholipid binding"/>
    <property type="evidence" value="ECO:0007669"/>
    <property type="project" value="TreeGrafter"/>
</dbReference>
<name>A0AAD4MDA5_9AGAM</name>
<evidence type="ECO:0000313" key="12">
    <source>
        <dbReference type="EMBL" id="KAI0306964.1"/>
    </source>
</evidence>
<feature type="region of interest" description="Disordered" evidence="10">
    <location>
        <begin position="331"/>
        <end position="353"/>
    </location>
</feature>
<dbReference type="EMBL" id="WTXG01000002">
    <property type="protein sequence ID" value="KAI0306964.1"/>
    <property type="molecule type" value="Genomic_DNA"/>
</dbReference>